<evidence type="ECO:0000313" key="6">
    <source>
        <dbReference type="EMBL" id="MDO1534095.1"/>
    </source>
</evidence>
<evidence type="ECO:0000313" key="7">
    <source>
        <dbReference type="Proteomes" id="UP001169027"/>
    </source>
</evidence>
<keyword evidence="3" id="KW-0238">DNA-binding</keyword>
<dbReference type="Proteomes" id="UP001169027">
    <property type="component" value="Unassembled WGS sequence"/>
</dbReference>
<gene>
    <name evidence="6" type="ORF">Q2T77_17560</name>
</gene>
<name>A0ABT8S5L2_9BURK</name>
<dbReference type="CDD" id="cd08440">
    <property type="entry name" value="PBP2_LTTR_like_4"/>
    <property type="match status" value="1"/>
</dbReference>
<dbReference type="PRINTS" id="PR00039">
    <property type="entry name" value="HTHLYSR"/>
</dbReference>
<dbReference type="InterPro" id="IPR036390">
    <property type="entry name" value="WH_DNA-bd_sf"/>
</dbReference>
<proteinExistence type="inferred from homology"/>
<dbReference type="InterPro" id="IPR005119">
    <property type="entry name" value="LysR_subst-bd"/>
</dbReference>
<dbReference type="PANTHER" id="PTHR30419">
    <property type="entry name" value="HTH-TYPE TRANSCRIPTIONAL REGULATOR YBHD"/>
    <property type="match status" value="1"/>
</dbReference>
<protein>
    <submittedName>
        <fullName evidence="6">LysR family transcriptional regulator</fullName>
    </submittedName>
</protein>
<dbReference type="PROSITE" id="PS50931">
    <property type="entry name" value="HTH_LYSR"/>
    <property type="match status" value="1"/>
</dbReference>
<dbReference type="InterPro" id="IPR050950">
    <property type="entry name" value="HTH-type_LysR_regulators"/>
</dbReference>
<sequence length="311" mass="34921">MNFDLADLRAFLSVADFGSFRVASENLHLSQSALSRRIDKLEMALGIKLFSRTTRKVELTTVGRAFVPRAQNVMRELEDALVGIKDTTERISGLVTIACVPSAVGYFLPAVIKRFHASYPKVRIRLIDEYSSEVLVAVARGDADFGLTYIGTQEADIDFEPLLEERFVVACPVGHPLARRKRLTWKELSEYEYLTLAQGSGNRFLIDQALSRIDRKPQWTCEVRHVPALVSLVEAGLGLGVVPRLAMPPKGHSGLVSVPLEDPEITRVIGLIRRRGRELMPAARLFHDMLLRARVDKRTEARPRHRGEVRT</sequence>
<keyword evidence="4" id="KW-0804">Transcription</keyword>
<evidence type="ECO:0000256" key="2">
    <source>
        <dbReference type="ARBA" id="ARBA00023015"/>
    </source>
</evidence>
<dbReference type="PANTHER" id="PTHR30419:SF8">
    <property type="entry name" value="NITROGEN ASSIMILATION TRANSCRIPTIONAL ACTIVATOR-RELATED"/>
    <property type="match status" value="1"/>
</dbReference>
<dbReference type="SUPFAM" id="SSF53850">
    <property type="entry name" value="Periplasmic binding protein-like II"/>
    <property type="match status" value="1"/>
</dbReference>
<keyword evidence="7" id="KW-1185">Reference proteome</keyword>
<dbReference type="Gene3D" id="3.40.190.290">
    <property type="match status" value="1"/>
</dbReference>
<comment type="similarity">
    <text evidence="1">Belongs to the LysR transcriptional regulatory family.</text>
</comment>
<comment type="caution">
    <text evidence="6">The sequence shown here is derived from an EMBL/GenBank/DDBJ whole genome shotgun (WGS) entry which is preliminary data.</text>
</comment>
<dbReference type="Pfam" id="PF00126">
    <property type="entry name" value="HTH_1"/>
    <property type="match status" value="1"/>
</dbReference>
<evidence type="ECO:0000256" key="4">
    <source>
        <dbReference type="ARBA" id="ARBA00023163"/>
    </source>
</evidence>
<organism evidence="6 7">
    <name type="scientific">Variovorax ginsengisoli</name>
    <dbReference type="NCBI Taxonomy" id="363844"/>
    <lineage>
        <taxon>Bacteria</taxon>
        <taxon>Pseudomonadati</taxon>
        <taxon>Pseudomonadota</taxon>
        <taxon>Betaproteobacteria</taxon>
        <taxon>Burkholderiales</taxon>
        <taxon>Comamonadaceae</taxon>
        <taxon>Variovorax</taxon>
    </lineage>
</organism>
<dbReference type="Pfam" id="PF03466">
    <property type="entry name" value="LysR_substrate"/>
    <property type="match status" value="1"/>
</dbReference>
<accession>A0ABT8S5L2</accession>
<dbReference type="InterPro" id="IPR036388">
    <property type="entry name" value="WH-like_DNA-bd_sf"/>
</dbReference>
<dbReference type="InterPro" id="IPR000847">
    <property type="entry name" value="LysR_HTH_N"/>
</dbReference>
<dbReference type="Gene3D" id="1.10.10.10">
    <property type="entry name" value="Winged helix-like DNA-binding domain superfamily/Winged helix DNA-binding domain"/>
    <property type="match status" value="1"/>
</dbReference>
<dbReference type="EMBL" id="JAUKVY010000012">
    <property type="protein sequence ID" value="MDO1534095.1"/>
    <property type="molecule type" value="Genomic_DNA"/>
</dbReference>
<evidence type="ECO:0000259" key="5">
    <source>
        <dbReference type="PROSITE" id="PS50931"/>
    </source>
</evidence>
<dbReference type="SUPFAM" id="SSF46785">
    <property type="entry name" value="Winged helix' DNA-binding domain"/>
    <property type="match status" value="1"/>
</dbReference>
<evidence type="ECO:0000256" key="3">
    <source>
        <dbReference type="ARBA" id="ARBA00023125"/>
    </source>
</evidence>
<dbReference type="RefSeq" id="WP_301811342.1">
    <property type="nucleotide sequence ID" value="NZ_JAUJZH010000012.1"/>
</dbReference>
<reference evidence="6" key="1">
    <citation type="submission" date="2023-06" db="EMBL/GenBank/DDBJ databases">
        <authorList>
            <person name="Jiang Y."/>
            <person name="Liu Q."/>
        </authorList>
    </citation>
    <scope>NUCLEOTIDE SEQUENCE</scope>
    <source>
        <strain evidence="6">CGMCC 1.12090</strain>
    </source>
</reference>
<keyword evidence="2" id="KW-0805">Transcription regulation</keyword>
<evidence type="ECO:0000256" key="1">
    <source>
        <dbReference type="ARBA" id="ARBA00009437"/>
    </source>
</evidence>
<feature type="domain" description="HTH lysR-type" evidence="5">
    <location>
        <begin position="3"/>
        <end position="60"/>
    </location>
</feature>